<proteinExistence type="predicted"/>
<comment type="caution">
    <text evidence="1">The sequence shown here is derived from an EMBL/GenBank/DDBJ whole genome shotgun (WGS) entry which is preliminary data.</text>
</comment>
<protein>
    <submittedName>
        <fullName evidence="1">Kelch-like protein diablo</fullName>
    </submittedName>
</protein>
<dbReference type="Gene3D" id="3.30.710.10">
    <property type="entry name" value="Potassium Channel Kv1.1, Chain A"/>
    <property type="match status" value="1"/>
</dbReference>
<accession>A0ABP0LLG9</accession>
<reference evidence="1 2" key="1">
    <citation type="submission" date="2024-02" db="EMBL/GenBank/DDBJ databases">
        <authorList>
            <person name="Chen Y."/>
            <person name="Shah S."/>
            <person name="Dougan E. K."/>
            <person name="Thang M."/>
            <person name="Chan C."/>
        </authorList>
    </citation>
    <scope>NUCLEOTIDE SEQUENCE [LARGE SCALE GENOMIC DNA]</scope>
</reference>
<evidence type="ECO:0000313" key="2">
    <source>
        <dbReference type="Proteomes" id="UP001642464"/>
    </source>
</evidence>
<gene>
    <name evidence="1" type="ORF">SCF082_LOCUS22833</name>
</gene>
<evidence type="ECO:0000313" key="1">
    <source>
        <dbReference type="EMBL" id="CAK9038919.1"/>
    </source>
</evidence>
<dbReference type="Proteomes" id="UP001642464">
    <property type="component" value="Unassembled WGS sequence"/>
</dbReference>
<organism evidence="1 2">
    <name type="scientific">Durusdinium trenchii</name>
    <dbReference type="NCBI Taxonomy" id="1381693"/>
    <lineage>
        <taxon>Eukaryota</taxon>
        <taxon>Sar</taxon>
        <taxon>Alveolata</taxon>
        <taxon>Dinophyceae</taxon>
        <taxon>Suessiales</taxon>
        <taxon>Symbiodiniaceae</taxon>
        <taxon>Durusdinium</taxon>
    </lineage>
</organism>
<dbReference type="SUPFAM" id="SSF54695">
    <property type="entry name" value="POZ domain"/>
    <property type="match status" value="1"/>
</dbReference>
<dbReference type="InterPro" id="IPR011333">
    <property type="entry name" value="SKP1/BTB/POZ_sf"/>
</dbReference>
<sequence length="306" mass="33963">MAQTELLFALLTTGECCEANDWIKALKRLHPERIDWSSRNDDGLTILVQCVIVLLRNSSCEQEMLNMIEHFISYGASITQKCTAEASATFVFYKDSDGDELLVKPSGLSAISYVQAWAREFDVDTRFSDESKRLAKALNCFAGAETQHVRVPVYEGIIELWEKFLTAESAHDLTIEAADGLVTAHAQMLKEASAVVTAMLASPMKEGQLQRIQVKDVAKREVILYTCSTHNEPDYKTALQALDLAHRWQVDVVVMVLANLLQGMITDENFSEIAEHAVLKAGCRMGLVAVVLFNCASGVILQRNDC</sequence>
<keyword evidence="2" id="KW-1185">Reference proteome</keyword>
<name>A0ABP0LLG9_9DINO</name>
<dbReference type="EMBL" id="CAXAMM010016480">
    <property type="protein sequence ID" value="CAK9038919.1"/>
    <property type="molecule type" value="Genomic_DNA"/>
</dbReference>